<dbReference type="OrthoDB" id="8613575at2"/>
<sequence>MSSQVRTGVVDLDTASATRSATQDHHEKFLRNAGLLAIGDKYMDGYAVARVLGVEMDDE</sequence>
<gene>
    <name evidence="1" type="ORF">E1288_12175</name>
</gene>
<accession>A0A4R4Z509</accession>
<reference evidence="1 2" key="1">
    <citation type="submission" date="2019-03" db="EMBL/GenBank/DDBJ databases">
        <title>Draft genome sequences of novel Actinobacteria.</title>
        <authorList>
            <person name="Sahin N."/>
            <person name="Ay H."/>
            <person name="Saygin H."/>
        </authorList>
    </citation>
    <scope>NUCLEOTIDE SEQUENCE [LARGE SCALE GENOMIC DNA]</scope>
    <source>
        <strain evidence="1 2">7K502</strain>
    </source>
</reference>
<organism evidence="1 2">
    <name type="scientific">Saccharopolyspora elongata</name>
    <dbReference type="NCBI Taxonomy" id="2530387"/>
    <lineage>
        <taxon>Bacteria</taxon>
        <taxon>Bacillati</taxon>
        <taxon>Actinomycetota</taxon>
        <taxon>Actinomycetes</taxon>
        <taxon>Pseudonocardiales</taxon>
        <taxon>Pseudonocardiaceae</taxon>
        <taxon>Saccharopolyspora</taxon>
    </lineage>
</organism>
<dbReference type="Proteomes" id="UP000294947">
    <property type="component" value="Unassembled WGS sequence"/>
</dbReference>
<keyword evidence="2" id="KW-1185">Reference proteome</keyword>
<dbReference type="AlphaFoldDB" id="A0A4R4Z509"/>
<protein>
    <submittedName>
        <fullName evidence="1">Uncharacterized protein</fullName>
    </submittedName>
</protein>
<dbReference type="EMBL" id="SMKW01000012">
    <property type="protein sequence ID" value="TDD52540.1"/>
    <property type="molecule type" value="Genomic_DNA"/>
</dbReference>
<dbReference type="RefSeq" id="WP_132484367.1">
    <property type="nucleotide sequence ID" value="NZ_SMKW01000012.1"/>
</dbReference>
<comment type="caution">
    <text evidence="1">The sequence shown here is derived from an EMBL/GenBank/DDBJ whole genome shotgun (WGS) entry which is preliminary data.</text>
</comment>
<evidence type="ECO:0000313" key="1">
    <source>
        <dbReference type="EMBL" id="TDD52540.1"/>
    </source>
</evidence>
<evidence type="ECO:0000313" key="2">
    <source>
        <dbReference type="Proteomes" id="UP000294947"/>
    </source>
</evidence>
<name>A0A4R4Z509_9PSEU</name>
<proteinExistence type="predicted"/>